<keyword evidence="1" id="KW-1133">Transmembrane helix</keyword>
<comment type="caution">
    <text evidence="2">The sequence shown here is derived from an EMBL/GenBank/DDBJ whole genome shotgun (WGS) entry which is preliminary data.</text>
</comment>
<keyword evidence="3" id="KW-1185">Reference proteome</keyword>
<dbReference type="AlphaFoldDB" id="A0A931MJP6"/>
<proteinExistence type="predicted"/>
<reference evidence="2" key="1">
    <citation type="submission" date="2020-11" db="EMBL/GenBank/DDBJ databases">
        <title>Novosphingobium aureum sp. nov., a marine bacterium isolated from sediment of a salt flat.</title>
        <authorList>
            <person name="Yoo Y."/>
            <person name="Kim J.-J."/>
        </authorList>
    </citation>
    <scope>NUCLEOTIDE SEQUENCE</scope>
    <source>
        <strain evidence="2">YJ-S2-02</strain>
    </source>
</reference>
<name>A0A931MJP6_9SPHN</name>
<keyword evidence="1" id="KW-0472">Membrane</keyword>
<dbReference type="Proteomes" id="UP000617634">
    <property type="component" value="Unassembled WGS sequence"/>
</dbReference>
<dbReference type="EMBL" id="JADZGI010000001">
    <property type="protein sequence ID" value="MBH0111639.1"/>
    <property type="molecule type" value="Genomic_DNA"/>
</dbReference>
<sequence>MSAGAVTGYTGGSGTAARNPFSRTAALAIVVLGSLLFILLLWMLATGRGFDDTNDGQAHVDGRGLNGFAAMAAYLEARGHPIERARSENALDDPGLLVLTPPPGAEGEDIARIVGERREVGPTLVISPKWVAGPASEAQQARGAKSGWVNLAGTVSPHWEGFLDEVWVELGAVDANGQAARWRGPDGLSGDLPDRDKLAWGGGEGLIPVVTEMDGRVLAAIVRESPGFEDGHYPLVLVFEPDLFDNYGMASGESAPLVDALLRNMGVGPSDPVTFDLTLNGHGRSRNLLTLAFMPPFLSVTVCLLLAAAFAGWRAFMRFGPPATSGPAIAYGKRALVENTAGLVRRSRRFHLLGGPYAERARERLARALGLSRHLDPERTEAAIDRALAARLPEDEPFSAIAARLRAARRPHEILQAARALHALERKLTR</sequence>
<feature type="transmembrane region" description="Helical" evidence="1">
    <location>
        <begin position="25"/>
        <end position="45"/>
    </location>
</feature>
<protein>
    <submittedName>
        <fullName evidence="2">DUF4350 domain-containing protein</fullName>
    </submittedName>
</protein>
<evidence type="ECO:0000313" key="2">
    <source>
        <dbReference type="EMBL" id="MBH0111639.1"/>
    </source>
</evidence>
<feature type="transmembrane region" description="Helical" evidence="1">
    <location>
        <begin position="288"/>
        <end position="313"/>
    </location>
</feature>
<accession>A0A931MJP6</accession>
<gene>
    <name evidence="2" type="ORF">I5E68_01575</name>
</gene>
<evidence type="ECO:0000256" key="1">
    <source>
        <dbReference type="SAM" id="Phobius"/>
    </source>
</evidence>
<organism evidence="2 3">
    <name type="scientific">Novosphingobium aureum</name>
    <dbReference type="NCBI Taxonomy" id="2792964"/>
    <lineage>
        <taxon>Bacteria</taxon>
        <taxon>Pseudomonadati</taxon>
        <taxon>Pseudomonadota</taxon>
        <taxon>Alphaproteobacteria</taxon>
        <taxon>Sphingomonadales</taxon>
        <taxon>Sphingomonadaceae</taxon>
        <taxon>Novosphingobium</taxon>
    </lineage>
</organism>
<evidence type="ECO:0000313" key="3">
    <source>
        <dbReference type="Proteomes" id="UP000617634"/>
    </source>
</evidence>
<keyword evidence="1" id="KW-0812">Transmembrane</keyword>